<dbReference type="InterPro" id="IPR004045">
    <property type="entry name" value="Glutathione_S-Trfase_N"/>
</dbReference>
<organism evidence="2 3">
    <name type="scientific">Pseudoteredinibacter isoporae</name>
    <dbReference type="NCBI Taxonomy" id="570281"/>
    <lineage>
        <taxon>Bacteria</taxon>
        <taxon>Pseudomonadati</taxon>
        <taxon>Pseudomonadota</taxon>
        <taxon>Gammaproteobacteria</taxon>
        <taxon>Cellvibrionales</taxon>
        <taxon>Cellvibrionaceae</taxon>
        <taxon>Pseudoteredinibacter</taxon>
    </lineage>
</organism>
<dbReference type="InterPro" id="IPR036282">
    <property type="entry name" value="Glutathione-S-Trfase_C_sf"/>
</dbReference>
<dbReference type="Gene3D" id="3.40.30.10">
    <property type="entry name" value="Glutaredoxin"/>
    <property type="match status" value="1"/>
</dbReference>
<gene>
    <name evidence="2" type="ORF">HNR48_000534</name>
</gene>
<comment type="caution">
    <text evidence="2">The sequence shown here is derived from an EMBL/GenBank/DDBJ whole genome shotgun (WGS) entry which is preliminary data.</text>
</comment>
<dbReference type="EC" id="2.5.1.18" evidence="2"/>
<name>A0A7X0JRZ2_9GAMM</name>
<evidence type="ECO:0000313" key="2">
    <source>
        <dbReference type="EMBL" id="MBB6520256.1"/>
    </source>
</evidence>
<dbReference type="InterPro" id="IPR036249">
    <property type="entry name" value="Thioredoxin-like_sf"/>
</dbReference>
<dbReference type="SUPFAM" id="SSF52833">
    <property type="entry name" value="Thioredoxin-like"/>
    <property type="match status" value="1"/>
</dbReference>
<proteinExistence type="predicted"/>
<dbReference type="PROSITE" id="PS50404">
    <property type="entry name" value="GST_NTER"/>
    <property type="match status" value="1"/>
</dbReference>
<dbReference type="AlphaFoldDB" id="A0A7X0JRZ2"/>
<dbReference type="EMBL" id="JACHHT010000001">
    <property type="protein sequence ID" value="MBB6520256.1"/>
    <property type="molecule type" value="Genomic_DNA"/>
</dbReference>
<reference evidence="2 3" key="1">
    <citation type="submission" date="2020-08" db="EMBL/GenBank/DDBJ databases">
        <title>Genomic Encyclopedia of Type Strains, Phase IV (KMG-IV): sequencing the most valuable type-strain genomes for metagenomic binning, comparative biology and taxonomic classification.</title>
        <authorList>
            <person name="Goeker M."/>
        </authorList>
    </citation>
    <scope>NUCLEOTIDE SEQUENCE [LARGE SCALE GENOMIC DNA]</scope>
    <source>
        <strain evidence="2 3">DSM 22368</strain>
    </source>
</reference>
<accession>A0A7X0JRZ2</accession>
<dbReference type="SUPFAM" id="SSF47616">
    <property type="entry name" value="GST C-terminal domain-like"/>
    <property type="match status" value="1"/>
</dbReference>
<dbReference type="RefSeq" id="WP_166851766.1">
    <property type="nucleotide sequence ID" value="NZ_JAAONY010000001.1"/>
</dbReference>
<feature type="domain" description="GST N-terminal" evidence="1">
    <location>
        <begin position="1"/>
        <end position="77"/>
    </location>
</feature>
<dbReference type="Pfam" id="PF13417">
    <property type="entry name" value="GST_N_3"/>
    <property type="match status" value="1"/>
</dbReference>
<sequence length="190" mass="22208">MKLIGSKPSPYVRRLRLWLAAEDYDYVQLDILGPEGREALRQHTPAMKIPVLIDSEHTVYDSRVIYEYLNQKLKKERLSWEQQNTLTLIDAVNDSFVIMIMMDRSCIDNSQDILIANLQRDRIEQTLSILEQKCQGGEFSQWQYPAICLYCLLDWIEFRELYELGAYPALQAFKQASEAQPMVNDTDPRV</sequence>
<dbReference type="Proteomes" id="UP000528457">
    <property type="component" value="Unassembled WGS sequence"/>
</dbReference>
<keyword evidence="3" id="KW-1185">Reference proteome</keyword>
<dbReference type="InParanoid" id="A0A7X0JRZ2"/>
<evidence type="ECO:0000313" key="3">
    <source>
        <dbReference type="Proteomes" id="UP000528457"/>
    </source>
</evidence>
<evidence type="ECO:0000259" key="1">
    <source>
        <dbReference type="PROSITE" id="PS50404"/>
    </source>
</evidence>
<protein>
    <submittedName>
        <fullName evidence="2">Glutathione S-transferase</fullName>
        <ecNumber evidence="2">2.5.1.18</ecNumber>
    </submittedName>
</protein>
<keyword evidence="2" id="KW-0808">Transferase</keyword>
<dbReference type="GO" id="GO:0004364">
    <property type="term" value="F:glutathione transferase activity"/>
    <property type="evidence" value="ECO:0007669"/>
    <property type="project" value="UniProtKB-EC"/>
</dbReference>
<dbReference type="Gene3D" id="1.20.1050.10">
    <property type="match status" value="1"/>
</dbReference>